<name>A0A2B7W6R4_9EURO</name>
<evidence type="ECO:0008006" key="6">
    <source>
        <dbReference type="Google" id="ProtNLM"/>
    </source>
</evidence>
<keyword evidence="2" id="KW-0521">NADP</keyword>
<keyword evidence="3" id="KW-0560">Oxidoreductase</keyword>
<dbReference type="STRING" id="1447875.A0A2B7W6R4"/>
<evidence type="ECO:0000256" key="1">
    <source>
        <dbReference type="ARBA" id="ARBA00006484"/>
    </source>
</evidence>
<dbReference type="EMBL" id="PDNB01000380">
    <property type="protein sequence ID" value="PGG95203.1"/>
    <property type="molecule type" value="Genomic_DNA"/>
</dbReference>
<sequence length="266" mass="28219">MPFEVCDSPRSLAGKVALVSGSSAGIGKAVVQKLSQRGASVVINYPYPREEPRARSVLESLGPHASAIIVEANLSTTDGPRILAETTANTFGKIDILVNNAGIMIPTYTDEPDDAKVEQAFEKVVNLNGRGTFLLTRAVLKYLTKGNSRIVNIASCVSRNPGADSSVYAGSKGMVEAFTRTWTRELSSKYGCTVNAIAPGPVSTETFCAAPASVQEQLRPMIEQTPSAPRAATPQEVAWTVAMLCEEEANWINGVYIPVAGGSTLL</sequence>
<proteinExistence type="inferred from homology"/>
<dbReference type="PRINTS" id="PR00081">
    <property type="entry name" value="GDHRDH"/>
</dbReference>
<dbReference type="Gene3D" id="3.40.50.720">
    <property type="entry name" value="NAD(P)-binding Rossmann-like Domain"/>
    <property type="match status" value="1"/>
</dbReference>
<evidence type="ECO:0000313" key="5">
    <source>
        <dbReference type="Proteomes" id="UP000223968"/>
    </source>
</evidence>
<keyword evidence="5" id="KW-1185">Reference proteome</keyword>
<comment type="similarity">
    <text evidence="1">Belongs to the short-chain dehydrogenases/reductases (SDR) family.</text>
</comment>
<dbReference type="InterPro" id="IPR036291">
    <property type="entry name" value="NAD(P)-bd_dom_sf"/>
</dbReference>
<evidence type="ECO:0000313" key="4">
    <source>
        <dbReference type="EMBL" id="PGG95203.1"/>
    </source>
</evidence>
<reference evidence="4 5" key="1">
    <citation type="submission" date="2017-10" db="EMBL/GenBank/DDBJ databases">
        <title>Comparative genomics in systemic dimorphic fungi from Ajellomycetaceae.</title>
        <authorList>
            <person name="Munoz J.F."/>
            <person name="Mcewen J.G."/>
            <person name="Clay O.K."/>
            <person name="Cuomo C.A."/>
        </authorList>
    </citation>
    <scope>NUCLEOTIDE SEQUENCE [LARGE SCALE GENOMIC DNA]</scope>
    <source>
        <strain evidence="4 5">UAMH5409</strain>
    </source>
</reference>
<dbReference type="Proteomes" id="UP000223968">
    <property type="component" value="Unassembled WGS sequence"/>
</dbReference>
<dbReference type="OrthoDB" id="47007at2759"/>
<protein>
    <recommendedName>
        <fullName evidence="6">3-oxoacyl-[acyl-carrier-protein] reductase</fullName>
    </recommendedName>
</protein>
<evidence type="ECO:0000256" key="2">
    <source>
        <dbReference type="ARBA" id="ARBA00022857"/>
    </source>
</evidence>
<dbReference type="AlphaFoldDB" id="A0A2B7W6R4"/>
<dbReference type="PRINTS" id="PR00080">
    <property type="entry name" value="SDRFAMILY"/>
</dbReference>
<dbReference type="PANTHER" id="PTHR48107">
    <property type="entry name" value="NADPH-DEPENDENT ALDEHYDE REDUCTASE-LIKE PROTEIN, CHLOROPLASTIC-RELATED"/>
    <property type="match status" value="1"/>
</dbReference>
<dbReference type="GO" id="GO:0016614">
    <property type="term" value="F:oxidoreductase activity, acting on CH-OH group of donors"/>
    <property type="evidence" value="ECO:0007669"/>
    <property type="project" value="UniProtKB-ARBA"/>
</dbReference>
<dbReference type="PANTHER" id="PTHR48107:SF7">
    <property type="entry name" value="RE15974P"/>
    <property type="match status" value="1"/>
</dbReference>
<accession>A0A2B7W6R4</accession>
<gene>
    <name evidence="4" type="ORF">AJ79_10195</name>
</gene>
<comment type="caution">
    <text evidence="4">The sequence shown here is derived from an EMBL/GenBank/DDBJ whole genome shotgun (WGS) entry which is preliminary data.</text>
</comment>
<evidence type="ECO:0000256" key="3">
    <source>
        <dbReference type="ARBA" id="ARBA00023002"/>
    </source>
</evidence>
<dbReference type="FunFam" id="3.40.50.720:FF:000084">
    <property type="entry name" value="Short-chain dehydrogenase reductase"/>
    <property type="match status" value="1"/>
</dbReference>
<dbReference type="SUPFAM" id="SSF51735">
    <property type="entry name" value="NAD(P)-binding Rossmann-fold domains"/>
    <property type="match status" value="1"/>
</dbReference>
<dbReference type="CDD" id="cd05233">
    <property type="entry name" value="SDR_c"/>
    <property type="match status" value="1"/>
</dbReference>
<dbReference type="Pfam" id="PF13561">
    <property type="entry name" value="adh_short_C2"/>
    <property type="match status" value="1"/>
</dbReference>
<organism evidence="4 5">
    <name type="scientific">Helicocarpus griseus UAMH5409</name>
    <dbReference type="NCBI Taxonomy" id="1447875"/>
    <lineage>
        <taxon>Eukaryota</taxon>
        <taxon>Fungi</taxon>
        <taxon>Dikarya</taxon>
        <taxon>Ascomycota</taxon>
        <taxon>Pezizomycotina</taxon>
        <taxon>Eurotiomycetes</taxon>
        <taxon>Eurotiomycetidae</taxon>
        <taxon>Onygenales</taxon>
        <taxon>Ajellomycetaceae</taxon>
        <taxon>Helicocarpus</taxon>
    </lineage>
</organism>
<dbReference type="InterPro" id="IPR002347">
    <property type="entry name" value="SDR_fam"/>
</dbReference>